<comment type="caution">
    <text evidence="2">The sequence shown here is derived from an EMBL/GenBank/DDBJ whole genome shotgun (WGS) entry which is preliminary data.</text>
</comment>
<proteinExistence type="predicted"/>
<dbReference type="Proteomes" id="UP000023104">
    <property type="component" value="Unassembled WGS sequence"/>
</dbReference>
<organism evidence="2 3">
    <name type="scientific">Bordetella holmesii 1058</name>
    <dbReference type="NCBI Taxonomy" id="1247648"/>
    <lineage>
        <taxon>Bacteria</taxon>
        <taxon>Pseudomonadati</taxon>
        <taxon>Pseudomonadota</taxon>
        <taxon>Betaproteobacteria</taxon>
        <taxon>Burkholderiales</taxon>
        <taxon>Alcaligenaceae</taxon>
        <taxon>Bordetella</taxon>
    </lineage>
</organism>
<evidence type="ECO:0000313" key="2">
    <source>
        <dbReference type="EMBL" id="EXX93009.1"/>
    </source>
</evidence>
<gene>
    <name evidence="2" type="ORF">D559_0396</name>
</gene>
<reference evidence="2 3" key="1">
    <citation type="submission" date="2014-02" db="EMBL/GenBank/DDBJ databases">
        <title>Whole Genome Sequencing Of Bordetella Holmesii, An Emerging Opportunistic Infection Of Humans.</title>
        <authorList>
            <person name="Tettelin H."/>
            <person name="Hooven T.A."/>
            <person name="Hine E."/>
            <person name="Su Q."/>
            <person name="Huard R.C."/>
            <person name="Della-Latta P."/>
            <person name="Daugherty S.C."/>
            <person name="Agrawal S."/>
            <person name="Sengamalay N."/>
            <person name="Tallon L.J."/>
            <person name="Sadzewicz L."/>
            <person name="Whittier S."/>
            <person name="Fraser C.M."/>
            <person name="Ratner A.J."/>
        </authorList>
    </citation>
    <scope>NUCLEOTIDE SEQUENCE [LARGE SCALE GENOMIC DNA]</scope>
    <source>
        <strain evidence="2 3">1058</strain>
    </source>
</reference>
<accession>A0ABN0RUV6</accession>
<evidence type="ECO:0008006" key="4">
    <source>
        <dbReference type="Google" id="ProtNLM"/>
    </source>
</evidence>
<protein>
    <recommendedName>
        <fullName evidence="4">N-acetyltransferase YedL</fullName>
    </recommendedName>
</protein>
<keyword evidence="1" id="KW-0812">Transmembrane</keyword>
<evidence type="ECO:0000313" key="3">
    <source>
        <dbReference type="Proteomes" id="UP000023104"/>
    </source>
</evidence>
<dbReference type="EMBL" id="JDTF01000004">
    <property type="protein sequence ID" value="EXX93009.1"/>
    <property type="molecule type" value="Genomic_DNA"/>
</dbReference>
<keyword evidence="3" id="KW-1185">Reference proteome</keyword>
<keyword evidence="1" id="KW-1133">Transmembrane helix</keyword>
<feature type="transmembrane region" description="Helical" evidence="1">
    <location>
        <begin position="6"/>
        <end position="26"/>
    </location>
</feature>
<keyword evidence="1" id="KW-0472">Membrane</keyword>
<name>A0ABN0RUV6_9BORD</name>
<evidence type="ECO:0000256" key="1">
    <source>
        <dbReference type="SAM" id="Phobius"/>
    </source>
</evidence>
<sequence>MLRIDYFAWLDFLVGVAFGGICVAIAMRCNAIGAFCVGLQSFGKASP</sequence>